<dbReference type="InterPro" id="IPR036431">
    <property type="entry name" value="ARID_dom_sf"/>
</dbReference>
<evidence type="ECO:0000256" key="9">
    <source>
        <dbReference type="ARBA" id="ARBA00022853"/>
    </source>
</evidence>
<keyword evidence="11" id="KW-0560">Oxidoreductase</keyword>
<dbReference type="GO" id="GO:0008270">
    <property type="term" value="F:zinc ion binding"/>
    <property type="evidence" value="ECO:0007669"/>
    <property type="project" value="UniProtKB-KW"/>
</dbReference>
<comment type="cofactor">
    <cofactor evidence="1">
        <name>Fe(2+)</name>
        <dbReference type="ChEBI" id="CHEBI:29033"/>
    </cofactor>
</comment>
<comment type="caution">
    <text evidence="19">The sequence shown here is derived from an EMBL/GenBank/DDBJ whole genome shotgun (WGS) entry which is preliminary data.</text>
</comment>
<dbReference type="CDD" id="cd16873">
    <property type="entry name" value="ARID_KDM5A"/>
    <property type="match status" value="1"/>
</dbReference>
<organism evidence="19 20">
    <name type="scientific">Dissostichus eleginoides</name>
    <name type="common">Patagonian toothfish</name>
    <name type="synonym">Dissostichus amissus</name>
    <dbReference type="NCBI Taxonomy" id="100907"/>
    <lineage>
        <taxon>Eukaryota</taxon>
        <taxon>Metazoa</taxon>
        <taxon>Chordata</taxon>
        <taxon>Craniata</taxon>
        <taxon>Vertebrata</taxon>
        <taxon>Euteleostomi</taxon>
        <taxon>Actinopterygii</taxon>
        <taxon>Neopterygii</taxon>
        <taxon>Teleostei</taxon>
        <taxon>Neoteleostei</taxon>
        <taxon>Acanthomorphata</taxon>
        <taxon>Eupercaria</taxon>
        <taxon>Perciformes</taxon>
        <taxon>Notothenioidei</taxon>
        <taxon>Nototheniidae</taxon>
        <taxon>Dissostichus</taxon>
    </lineage>
</organism>
<evidence type="ECO:0000256" key="3">
    <source>
        <dbReference type="ARBA" id="ARBA00006801"/>
    </source>
</evidence>
<dbReference type="Pfam" id="PF02373">
    <property type="entry name" value="JmjC"/>
    <property type="match status" value="1"/>
</dbReference>
<comment type="similarity">
    <text evidence="3">Belongs to the JARID1 histone demethylase family.</text>
</comment>
<dbReference type="Proteomes" id="UP001228049">
    <property type="component" value="Unassembled WGS sequence"/>
</dbReference>
<feature type="compositionally biased region" description="Basic and acidic residues" evidence="15">
    <location>
        <begin position="216"/>
        <end position="240"/>
    </location>
</feature>
<dbReference type="Pfam" id="PF21323">
    <property type="entry name" value="KDM5_C-hel"/>
    <property type="match status" value="1"/>
</dbReference>
<feature type="domain" description="JmjC" evidence="18">
    <location>
        <begin position="380"/>
        <end position="546"/>
    </location>
</feature>
<evidence type="ECO:0000256" key="8">
    <source>
        <dbReference type="ARBA" id="ARBA00022833"/>
    </source>
</evidence>
<dbReference type="SMART" id="SM01014">
    <property type="entry name" value="ARID"/>
    <property type="match status" value="1"/>
</dbReference>
<dbReference type="SMART" id="SM00545">
    <property type="entry name" value="JmjN"/>
    <property type="match status" value="1"/>
</dbReference>
<evidence type="ECO:0000256" key="10">
    <source>
        <dbReference type="ARBA" id="ARBA00022964"/>
    </source>
</evidence>
<dbReference type="SMART" id="SM00558">
    <property type="entry name" value="JmjC"/>
    <property type="match status" value="1"/>
</dbReference>
<evidence type="ECO:0000256" key="1">
    <source>
        <dbReference type="ARBA" id="ARBA00001954"/>
    </source>
</evidence>
<reference evidence="19" key="1">
    <citation type="submission" date="2023-04" db="EMBL/GenBank/DDBJ databases">
        <title>Chromosome-level genome of Chaenocephalus aceratus.</title>
        <authorList>
            <person name="Park H."/>
        </authorList>
    </citation>
    <scope>NUCLEOTIDE SEQUENCE</scope>
    <source>
        <strain evidence="19">DE</strain>
        <tissue evidence="19">Muscle</tissue>
    </source>
</reference>
<dbReference type="SUPFAM" id="SSF51197">
    <property type="entry name" value="Clavaminate synthase-like"/>
    <property type="match status" value="1"/>
</dbReference>
<evidence type="ECO:0000256" key="11">
    <source>
        <dbReference type="ARBA" id="ARBA00023002"/>
    </source>
</evidence>
<keyword evidence="10" id="KW-0223">Dioxygenase</keyword>
<dbReference type="Pfam" id="PF01388">
    <property type="entry name" value="ARID"/>
    <property type="match status" value="1"/>
</dbReference>
<dbReference type="AlphaFoldDB" id="A0AAD9CQJ5"/>
<comment type="subcellular location">
    <subcellularLocation>
        <location evidence="2">Nucleus</location>
    </subcellularLocation>
</comment>
<evidence type="ECO:0000256" key="7">
    <source>
        <dbReference type="ARBA" id="ARBA00022771"/>
    </source>
</evidence>
<dbReference type="PANTHER" id="PTHR10694">
    <property type="entry name" value="LYSINE-SPECIFIC DEMETHYLASE"/>
    <property type="match status" value="1"/>
</dbReference>
<feature type="region of interest" description="Disordered" evidence="15">
    <location>
        <begin position="185"/>
        <end position="240"/>
    </location>
</feature>
<dbReference type="InterPro" id="IPR003349">
    <property type="entry name" value="JmjN"/>
</dbReference>
<name>A0AAD9CQJ5_DISEL</name>
<evidence type="ECO:0000256" key="12">
    <source>
        <dbReference type="ARBA" id="ARBA00023004"/>
    </source>
</evidence>
<proteinExistence type="inferred from homology"/>
<keyword evidence="13" id="KW-0539">Nucleus</keyword>
<evidence type="ECO:0000313" key="19">
    <source>
        <dbReference type="EMBL" id="KAK1906384.1"/>
    </source>
</evidence>
<dbReference type="GO" id="GO:0005654">
    <property type="term" value="C:nucleoplasm"/>
    <property type="evidence" value="ECO:0007669"/>
    <property type="project" value="UniProtKB-ARBA"/>
</dbReference>
<feature type="domain" description="ARID" evidence="16">
    <location>
        <begin position="78"/>
        <end position="168"/>
    </location>
</feature>
<keyword evidence="7" id="KW-0863">Zinc-finger</keyword>
<evidence type="ECO:0000259" key="16">
    <source>
        <dbReference type="PROSITE" id="PS51011"/>
    </source>
</evidence>
<evidence type="ECO:0000256" key="13">
    <source>
        <dbReference type="ARBA" id="ARBA00023242"/>
    </source>
</evidence>
<dbReference type="GO" id="GO:0006355">
    <property type="term" value="P:regulation of DNA-templated transcription"/>
    <property type="evidence" value="ECO:0007669"/>
    <property type="project" value="TreeGrafter"/>
</dbReference>
<comment type="catalytic activity">
    <reaction evidence="14">
        <text>N(6),N(6),N(6)-trimethyl-L-lysyl(4)-[histone H3] + 3 2-oxoglutarate + 3 O2 = L-lysyl(4)-[histone H3] + 3 formaldehyde + 3 succinate + 3 CO2</text>
        <dbReference type="Rhea" id="RHEA:60208"/>
        <dbReference type="Rhea" id="RHEA-COMP:15537"/>
        <dbReference type="Rhea" id="RHEA-COMP:15547"/>
        <dbReference type="ChEBI" id="CHEBI:15379"/>
        <dbReference type="ChEBI" id="CHEBI:16526"/>
        <dbReference type="ChEBI" id="CHEBI:16810"/>
        <dbReference type="ChEBI" id="CHEBI:16842"/>
        <dbReference type="ChEBI" id="CHEBI:29969"/>
        <dbReference type="ChEBI" id="CHEBI:30031"/>
        <dbReference type="ChEBI" id="CHEBI:61961"/>
        <dbReference type="EC" id="1.14.11.67"/>
    </reaction>
</comment>
<dbReference type="PANTHER" id="PTHR10694:SF17">
    <property type="entry name" value="LYSINE-SPECIFIC DEMETHYLASE 5A"/>
    <property type="match status" value="1"/>
</dbReference>
<accession>A0AAD9CQJ5</accession>
<dbReference type="FunFam" id="2.60.120.650:FF:000035">
    <property type="entry name" value="PHD transcription factor Rum1"/>
    <property type="match status" value="1"/>
</dbReference>
<keyword evidence="6" id="KW-0677">Repeat</keyword>
<dbReference type="GO" id="GO:0034647">
    <property type="term" value="F:histone H3K4me/H3K4me2/H3K4me3 demethylase activity"/>
    <property type="evidence" value="ECO:0007669"/>
    <property type="project" value="UniProtKB-EC"/>
</dbReference>
<keyword evidence="20" id="KW-1185">Reference proteome</keyword>
<protein>
    <recommendedName>
        <fullName evidence="4">[histone H3]-trimethyl-L-lysine(4) demethylase</fullName>
        <ecNumber evidence="4">1.14.11.67</ecNumber>
    </recommendedName>
</protein>
<gene>
    <name evidence="19" type="ORF">KUDE01_008784</name>
</gene>
<dbReference type="Pfam" id="PF02375">
    <property type="entry name" value="JmjN"/>
    <property type="match status" value="1"/>
</dbReference>
<sequence>MSAFAEFVPPPECPVFEPSWEDFSDPLGFINKIRPIAEKTGICKIRPPEDWQPPFACDVRNFRFTPRVQRLNELEALTRVKLNFLDQIAKFWELQGSKTRFPHVERKVLDLYQLSKTVSSEGGFEAVCKEKRWSKVAGRMGFPAGKGTGSLLRSHYERILYPYELFQSGATLTGIQRLYEECDDGEDVDEGVGEESVEEEELDEEDEKDGDGDAMQAKERLLPERRSRRLKSERENKEPKGLKIFSTSPKMVNLGILSADDGFSRKQRHLKAQAFAIKMRPRKETLEVNFIDLVLLRSAAGREYSLQSFGEMADQFKSDYFNMPVHMVPTELVEKEFWRLVSSIEEDVIVEYGADISSKDVGSGFPVRDGKRRLLGDEEDYANSGWNLNNMPVLEQSVLTHINVDISGMKVPWLYVGMCFSSFCWHIEDHWSYSINFLHWGEPKTWYGVPASAAEKLEAVMKKLAPELFDSQPDLLHQLVTIMNPNVLMEHGVPVYRTNQCAGEFVVTFPRAYHSGFNQGYNFAEAVNFCTADWLPMGRQCVSHYRRLHRYCVFSHEELLCKMAAIQRVWTWSWLPLSARK</sequence>
<evidence type="ECO:0000259" key="18">
    <source>
        <dbReference type="PROSITE" id="PS51184"/>
    </source>
</evidence>
<dbReference type="SUPFAM" id="SSF46774">
    <property type="entry name" value="ARID-like"/>
    <property type="match status" value="1"/>
</dbReference>
<keyword evidence="5" id="KW-0479">Metal-binding</keyword>
<dbReference type="EMBL" id="JASDAP010000001">
    <property type="protein sequence ID" value="KAK1906384.1"/>
    <property type="molecule type" value="Genomic_DNA"/>
</dbReference>
<keyword evidence="8" id="KW-0862">Zinc</keyword>
<evidence type="ECO:0000313" key="20">
    <source>
        <dbReference type="Proteomes" id="UP001228049"/>
    </source>
</evidence>
<evidence type="ECO:0000259" key="17">
    <source>
        <dbReference type="PROSITE" id="PS51183"/>
    </source>
</evidence>
<dbReference type="PROSITE" id="PS51184">
    <property type="entry name" value="JMJC"/>
    <property type="match status" value="1"/>
</dbReference>
<evidence type="ECO:0000256" key="4">
    <source>
        <dbReference type="ARBA" id="ARBA00012902"/>
    </source>
</evidence>
<dbReference type="FunFam" id="1.10.150.60:FF:000001">
    <property type="entry name" value="Putative lysine-specific demethylase 5b"/>
    <property type="match status" value="1"/>
</dbReference>
<feature type="compositionally biased region" description="Acidic residues" evidence="15">
    <location>
        <begin position="185"/>
        <end position="212"/>
    </location>
</feature>
<evidence type="ECO:0000256" key="5">
    <source>
        <dbReference type="ARBA" id="ARBA00022723"/>
    </source>
</evidence>
<dbReference type="PROSITE" id="PS51011">
    <property type="entry name" value="ARID"/>
    <property type="match status" value="1"/>
</dbReference>
<dbReference type="SMART" id="SM00501">
    <property type="entry name" value="BRIGHT"/>
    <property type="match status" value="1"/>
</dbReference>
<evidence type="ECO:0000256" key="6">
    <source>
        <dbReference type="ARBA" id="ARBA00022737"/>
    </source>
</evidence>
<dbReference type="InterPro" id="IPR047974">
    <property type="entry name" value="KDM5A_ARID"/>
</dbReference>
<dbReference type="Gene3D" id="2.60.120.650">
    <property type="entry name" value="Cupin"/>
    <property type="match status" value="1"/>
</dbReference>
<keyword evidence="9" id="KW-0156">Chromatin regulator</keyword>
<dbReference type="FunFam" id="2.60.120.650:FF:000001">
    <property type="entry name" value="Putative lysine-specific demethylase 5b"/>
    <property type="match status" value="1"/>
</dbReference>
<keyword evidence="12" id="KW-0408">Iron</keyword>
<dbReference type="Gene3D" id="1.10.150.60">
    <property type="entry name" value="ARID DNA-binding domain"/>
    <property type="match status" value="1"/>
</dbReference>
<dbReference type="InterPro" id="IPR001606">
    <property type="entry name" value="ARID_dom"/>
</dbReference>
<feature type="domain" description="JmjN" evidence="17">
    <location>
        <begin position="13"/>
        <end position="54"/>
    </location>
</feature>
<dbReference type="InterPro" id="IPR048615">
    <property type="entry name" value="KDM5_C-hel"/>
</dbReference>
<evidence type="ECO:0000256" key="2">
    <source>
        <dbReference type="ARBA" id="ARBA00004123"/>
    </source>
</evidence>
<dbReference type="EC" id="1.14.11.67" evidence="4"/>
<evidence type="ECO:0000256" key="15">
    <source>
        <dbReference type="SAM" id="MobiDB-lite"/>
    </source>
</evidence>
<dbReference type="InterPro" id="IPR003347">
    <property type="entry name" value="JmjC_dom"/>
</dbReference>
<evidence type="ECO:0000256" key="14">
    <source>
        <dbReference type="ARBA" id="ARBA00048734"/>
    </source>
</evidence>
<dbReference type="PROSITE" id="PS51183">
    <property type="entry name" value="JMJN"/>
    <property type="match status" value="1"/>
</dbReference>
<dbReference type="GO" id="GO:0000785">
    <property type="term" value="C:chromatin"/>
    <property type="evidence" value="ECO:0007669"/>
    <property type="project" value="TreeGrafter"/>
</dbReference>
<dbReference type="GO" id="GO:0003677">
    <property type="term" value="F:DNA binding"/>
    <property type="evidence" value="ECO:0007669"/>
    <property type="project" value="InterPro"/>
</dbReference>